<dbReference type="Proteomes" id="UP000184301">
    <property type="component" value="Unassembled WGS sequence"/>
</dbReference>
<keyword evidence="4 10" id="KW-0547">Nucleotide-binding</keyword>
<evidence type="ECO:0000256" key="3">
    <source>
        <dbReference type="ARBA" id="ARBA00022723"/>
    </source>
</evidence>
<keyword evidence="3 11" id="KW-0479">Metal-binding</keyword>
<evidence type="ECO:0000256" key="1">
    <source>
        <dbReference type="ARBA" id="ARBA00012726"/>
    </source>
</evidence>
<dbReference type="GO" id="GO:0005525">
    <property type="term" value="F:GTP binding"/>
    <property type="evidence" value="ECO:0007669"/>
    <property type="project" value="UniProtKB-KW"/>
</dbReference>
<dbReference type="OrthoDB" id="9802323at2"/>
<keyword evidence="5" id="KW-0692">RNA repair</keyword>
<evidence type="ECO:0000256" key="5">
    <source>
        <dbReference type="ARBA" id="ARBA00022800"/>
    </source>
</evidence>
<organism evidence="12 13">
    <name type="scientific">Hespellia stercorisuis DSM 15480</name>
    <dbReference type="NCBI Taxonomy" id="1121950"/>
    <lineage>
        <taxon>Bacteria</taxon>
        <taxon>Bacillati</taxon>
        <taxon>Bacillota</taxon>
        <taxon>Clostridia</taxon>
        <taxon>Lachnospirales</taxon>
        <taxon>Lachnospiraceae</taxon>
        <taxon>Hespellia</taxon>
    </lineage>
</organism>
<keyword evidence="2 12" id="KW-0436">Ligase</keyword>
<comment type="catalytic activity">
    <reaction evidence="8">
        <text>a 3'-end 3'-phospho-ribonucleotide-RNA + a 5'-end dephospho-ribonucleoside-RNA + GTP = a ribonucleotidyl-ribonucleotide-RNA + GMP + diphosphate</text>
        <dbReference type="Rhea" id="RHEA:68076"/>
        <dbReference type="Rhea" id="RHEA-COMP:10463"/>
        <dbReference type="Rhea" id="RHEA-COMP:13936"/>
        <dbReference type="Rhea" id="RHEA-COMP:17355"/>
        <dbReference type="ChEBI" id="CHEBI:33019"/>
        <dbReference type="ChEBI" id="CHEBI:37565"/>
        <dbReference type="ChEBI" id="CHEBI:58115"/>
        <dbReference type="ChEBI" id="CHEBI:83062"/>
        <dbReference type="ChEBI" id="CHEBI:138284"/>
        <dbReference type="ChEBI" id="CHEBI:173118"/>
        <dbReference type="EC" id="6.5.1.8"/>
    </reaction>
</comment>
<keyword evidence="13" id="KW-1185">Reference proteome</keyword>
<keyword evidence="6 10" id="KW-0342">GTP-binding</keyword>
<name>A0A1M6N8C1_9FIRM</name>
<dbReference type="RefSeq" id="WP_073108590.1">
    <property type="nucleotide sequence ID" value="NZ_FQZY01000022.1"/>
</dbReference>
<evidence type="ECO:0000256" key="11">
    <source>
        <dbReference type="PIRSR" id="PIRSR601233-3"/>
    </source>
</evidence>
<feature type="binding site" evidence="10">
    <location>
        <begin position="305"/>
        <end position="308"/>
    </location>
    <ligand>
        <name>GMP</name>
        <dbReference type="ChEBI" id="CHEBI:58115"/>
    </ligand>
</feature>
<evidence type="ECO:0000256" key="2">
    <source>
        <dbReference type="ARBA" id="ARBA00022598"/>
    </source>
</evidence>
<feature type="binding site" evidence="11">
    <location>
        <position position="249"/>
    </location>
    <ligand>
        <name>Mn(2+)</name>
        <dbReference type="ChEBI" id="CHEBI:29035"/>
        <label>2</label>
    </ligand>
</feature>
<evidence type="ECO:0000256" key="6">
    <source>
        <dbReference type="ARBA" id="ARBA00023134"/>
    </source>
</evidence>
<dbReference type="EC" id="6.5.1.8" evidence="1"/>
<dbReference type="Gene3D" id="3.90.1860.10">
    <property type="entry name" value="tRNA-splicing ligase RtcB"/>
    <property type="match status" value="1"/>
</dbReference>
<dbReference type="EMBL" id="FQZY01000022">
    <property type="protein sequence ID" value="SHJ91897.1"/>
    <property type="molecule type" value="Genomic_DNA"/>
</dbReference>
<dbReference type="GO" id="GO:0030145">
    <property type="term" value="F:manganese ion binding"/>
    <property type="evidence" value="ECO:0007669"/>
    <property type="project" value="TreeGrafter"/>
</dbReference>
<evidence type="ECO:0000313" key="13">
    <source>
        <dbReference type="Proteomes" id="UP000184301"/>
    </source>
</evidence>
<feature type="binding site" evidence="11">
    <location>
        <position position="167"/>
    </location>
    <ligand>
        <name>Mn(2+)</name>
        <dbReference type="ChEBI" id="CHEBI:29035"/>
        <label>2</label>
    </ligand>
</feature>
<evidence type="ECO:0000256" key="8">
    <source>
        <dbReference type="ARBA" id="ARBA00047746"/>
    </source>
</evidence>
<dbReference type="GO" id="GO:0003909">
    <property type="term" value="F:DNA ligase activity"/>
    <property type="evidence" value="ECO:0007669"/>
    <property type="project" value="TreeGrafter"/>
</dbReference>
<dbReference type="PANTHER" id="PTHR43749:SF2">
    <property type="entry name" value="RNA-SPLICING LIGASE RTCB"/>
    <property type="match status" value="1"/>
</dbReference>
<feature type="active site" description="GMP-histidine intermediate" evidence="9">
    <location>
        <position position="305"/>
    </location>
</feature>
<sequence length="380" mass="42342">MKTINGIYTSAIIFTTKNENTNIDQYAIAQLQALCDNPVNHGCKFRIMPDVHPGKVGTIGLTQTIGNAILPNVVGIDIGCGMTLAQIKGKKCEFQKLDSIIRESVPSGFTARKKLHRFAENFDLSSLYCFKSVRKDKALYSLGTLGSGNHFIEVDKDTDGNTYIVIHSGSRHLGKEVTEYYLDMGQQVLKEHGIKIPYEMTYLEGTLMEQYLHDLEIVQNFATLNREIILDELCKGMKWKVLDSYSCIHNYVESSSTSYNGLPILRKGAISAKKDERVIIPINMRDGILLGKGLGNDEWNASAPHGAGRILKREDVKANYTVSAYKKEMKGIYSSCIGQGTLDEAPFAYRSIDEIQDVIQDTVSITNVLKPLYNFKSSNA</sequence>
<dbReference type="SUPFAM" id="SSF103365">
    <property type="entry name" value="Hypothetical protein PH1602"/>
    <property type="match status" value="1"/>
</dbReference>
<reference evidence="12 13" key="1">
    <citation type="submission" date="2016-11" db="EMBL/GenBank/DDBJ databases">
        <authorList>
            <person name="Jaros S."/>
            <person name="Januszkiewicz K."/>
            <person name="Wedrychowicz H."/>
        </authorList>
    </citation>
    <scope>NUCLEOTIDE SEQUENCE [LARGE SCALE GENOMIC DNA]</scope>
    <source>
        <strain evidence="12 13">DSM 15480</strain>
    </source>
</reference>
<evidence type="ECO:0000256" key="10">
    <source>
        <dbReference type="PIRSR" id="PIRSR601233-2"/>
    </source>
</evidence>
<dbReference type="GO" id="GO:0006281">
    <property type="term" value="P:DNA repair"/>
    <property type="evidence" value="ECO:0007669"/>
    <property type="project" value="TreeGrafter"/>
</dbReference>
<dbReference type="PANTHER" id="PTHR43749">
    <property type="entry name" value="RNA-SPLICING LIGASE RTCB"/>
    <property type="match status" value="1"/>
</dbReference>
<dbReference type="InterPro" id="IPR036025">
    <property type="entry name" value="RtcB-like_sf"/>
</dbReference>
<protein>
    <recommendedName>
        <fullName evidence="1">3'-phosphate/5'-hydroxy nucleic acid ligase</fullName>
        <ecNumber evidence="1">6.5.1.8</ecNumber>
    </recommendedName>
</protein>
<dbReference type="GO" id="GO:0170057">
    <property type="term" value="F:RNA ligase (GTP) activity"/>
    <property type="evidence" value="ECO:0007669"/>
    <property type="project" value="UniProtKB-EC"/>
</dbReference>
<keyword evidence="7 11" id="KW-0464">Manganese</keyword>
<dbReference type="InterPro" id="IPR001233">
    <property type="entry name" value="RtcB"/>
</dbReference>
<feature type="binding site" evidence="10">
    <location>
        <begin position="281"/>
        <end position="284"/>
    </location>
    <ligand>
        <name>GMP</name>
        <dbReference type="ChEBI" id="CHEBI:58115"/>
    </ligand>
</feature>
<dbReference type="AlphaFoldDB" id="A0A1M6N8C1"/>
<evidence type="ECO:0000256" key="7">
    <source>
        <dbReference type="ARBA" id="ARBA00023211"/>
    </source>
</evidence>
<proteinExistence type="predicted"/>
<evidence type="ECO:0000256" key="9">
    <source>
        <dbReference type="PIRSR" id="PIRSR601233-1"/>
    </source>
</evidence>
<evidence type="ECO:0000313" key="12">
    <source>
        <dbReference type="EMBL" id="SHJ91897.1"/>
    </source>
</evidence>
<comment type="cofactor">
    <cofactor evidence="11">
        <name>Mn(2+)</name>
        <dbReference type="ChEBI" id="CHEBI:29035"/>
    </cofactor>
    <text evidence="11">Binds 2 manganese ions per subunit.</text>
</comment>
<dbReference type="InterPro" id="IPR052915">
    <property type="entry name" value="RtcB-like"/>
</dbReference>
<feature type="binding site" evidence="11">
    <location>
        <position position="150"/>
    </location>
    <ligand>
        <name>Mn(2+)</name>
        <dbReference type="ChEBI" id="CHEBI:29035"/>
        <label>1</label>
    </ligand>
</feature>
<feature type="binding site" evidence="11">
    <location>
        <position position="77"/>
    </location>
    <ligand>
        <name>Mn(2+)</name>
        <dbReference type="ChEBI" id="CHEBI:29035"/>
        <label>1</label>
    </ligand>
</feature>
<feature type="binding site" evidence="10">
    <location>
        <begin position="149"/>
        <end position="153"/>
    </location>
    <ligand>
        <name>GMP</name>
        <dbReference type="ChEBI" id="CHEBI:58115"/>
    </ligand>
</feature>
<dbReference type="GO" id="GO:0006396">
    <property type="term" value="P:RNA processing"/>
    <property type="evidence" value="ECO:0007669"/>
    <property type="project" value="InterPro"/>
</dbReference>
<feature type="binding site" evidence="10">
    <location>
        <begin position="249"/>
        <end position="250"/>
    </location>
    <ligand>
        <name>GMP</name>
        <dbReference type="ChEBI" id="CHEBI:58115"/>
    </ligand>
</feature>
<gene>
    <name evidence="12" type="ORF">SAMN02745243_01730</name>
</gene>
<evidence type="ECO:0000256" key="4">
    <source>
        <dbReference type="ARBA" id="ARBA00022741"/>
    </source>
</evidence>
<dbReference type="GO" id="GO:0042245">
    <property type="term" value="P:RNA repair"/>
    <property type="evidence" value="ECO:0007669"/>
    <property type="project" value="UniProtKB-KW"/>
</dbReference>
<accession>A0A1M6N8C1</accession>
<dbReference type="STRING" id="1121950.SAMN02745243_01730"/>
<dbReference type="Pfam" id="PF01139">
    <property type="entry name" value="RtcB"/>
    <property type="match status" value="2"/>
</dbReference>